<dbReference type="PANTHER" id="PTHR44329:SF84">
    <property type="entry name" value="PROTEIN KINASE LIKE PROTEIN"/>
    <property type="match status" value="1"/>
</dbReference>
<evidence type="ECO:0000256" key="1">
    <source>
        <dbReference type="ARBA" id="ARBA00022527"/>
    </source>
</evidence>
<reference evidence="11 12" key="1">
    <citation type="submission" date="2021-07" db="EMBL/GenBank/DDBJ databases">
        <title>The Aristolochia fimbriata genome: insights into angiosperm evolution, floral development and chemical biosynthesis.</title>
        <authorList>
            <person name="Jiao Y."/>
        </authorList>
    </citation>
    <scope>NUCLEOTIDE SEQUENCE [LARGE SCALE GENOMIC DNA]</scope>
    <source>
        <strain evidence="11">IBCAS-2021</strain>
        <tissue evidence="11">Leaf</tissue>
    </source>
</reference>
<evidence type="ECO:0000256" key="4">
    <source>
        <dbReference type="ARBA" id="ARBA00022777"/>
    </source>
</evidence>
<dbReference type="SUPFAM" id="SSF56112">
    <property type="entry name" value="Protein kinase-like (PK-like)"/>
    <property type="match status" value="1"/>
</dbReference>
<evidence type="ECO:0000256" key="7">
    <source>
        <dbReference type="ARBA" id="ARBA00048679"/>
    </source>
</evidence>
<dbReference type="InterPro" id="IPR017441">
    <property type="entry name" value="Protein_kinase_ATP_BS"/>
</dbReference>
<keyword evidence="12" id="KW-1185">Reference proteome</keyword>
<keyword evidence="1 9" id="KW-0723">Serine/threonine-protein kinase</keyword>
<comment type="catalytic activity">
    <reaction evidence="7">
        <text>L-seryl-[protein] + ATP = O-phospho-L-seryl-[protein] + ADP + H(+)</text>
        <dbReference type="Rhea" id="RHEA:17989"/>
        <dbReference type="Rhea" id="RHEA-COMP:9863"/>
        <dbReference type="Rhea" id="RHEA-COMP:11604"/>
        <dbReference type="ChEBI" id="CHEBI:15378"/>
        <dbReference type="ChEBI" id="CHEBI:29999"/>
        <dbReference type="ChEBI" id="CHEBI:30616"/>
        <dbReference type="ChEBI" id="CHEBI:83421"/>
        <dbReference type="ChEBI" id="CHEBI:456216"/>
        <dbReference type="EC" id="2.7.11.1"/>
    </reaction>
</comment>
<name>A0AAV7DWD8_ARIFI</name>
<dbReference type="PROSITE" id="PS00107">
    <property type="entry name" value="PROTEIN_KINASE_ATP"/>
    <property type="match status" value="1"/>
</dbReference>
<evidence type="ECO:0000256" key="3">
    <source>
        <dbReference type="ARBA" id="ARBA00022741"/>
    </source>
</evidence>
<evidence type="ECO:0000256" key="8">
    <source>
        <dbReference type="PROSITE-ProRule" id="PRU10141"/>
    </source>
</evidence>
<dbReference type="EMBL" id="JAINDJ010000008">
    <property type="protein sequence ID" value="KAG9440917.1"/>
    <property type="molecule type" value="Genomic_DNA"/>
</dbReference>
<dbReference type="CDD" id="cd13999">
    <property type="entry name" value="STKc_MAP3K-like"/>
    <property type="match status" value="1"/>
</dbReference>
<gene>
    <name evidence="11" type="ORF">H6P81_021082</name>
</gene>
<dbReference type="GO" id="GO:0004674">
    <property type="term" value="F:protein serine/threonine kinase activity"/>
    <property type="evidence" value="ECO:0007669"/>
    <property type="project" value="UniProtKB-KW"/>
</dbReference>
<dbReference type="FunFam" id="3.30.200.20:FF:000034">
    <property type="entry name" value="Kinase suppressor of Ras 1"/>
    <property type="match status" value="1"/>
</dbReference>
<organism evidence="11 12">
    <name type="scientific">Aristolochia fimbriata</name>
    <name type="common">White veined hardy Dutchman's pipe vine</name>
    <dbReference type="NCBI Taxonomy" id="158543"/>
    <lineage>
        <taxon>Eukaryota</taxon>
        <taxon>Viridiplantae</taxon>
        <taxon>Streptophyta</taxon>
        <taxon>Embryophyta</taxon>
        <taxon>Tracheophyta</taxon>
        <taxon>Spermatophyta</taxon>
        <taxon>Magnoliopsida</taxon>
        <taxon>Magnoliidae</taxon>
        <taxon>Piperales</taxon>
        <taxon>Aristolochiaceae</taxon>
        <taxon>Aristolochia</taxon>
    </lineage>
</organism>
<comment type="similarity">
    <text evidence="9">Belongs to the protein kinase superfamily.</text>
</comment>
<evidence type="ECO:0000256" key="5">
    <source>
        <dbReference type="ARBA" id="ARBA00022840"/>
    </source>
</evidence>
<feature type="domain" description="Protein kinase" evidence="10">
    <location>
        <begin position="60"/>
        <end position="321"/>
    </location>
</feature>
<dbReference type="Proteomes" id="UP000825729">
    <property type="component" value="Unassembled WGS sequence"/>
</dbReference>
<comment type="caution">
    <text evidence="11">The sequence shown here is derived from an EMBL/GenBank/DDBJ whole genome shotgun (WGS) entry which is preliminary data.</text>
</comment>
<dbReference type="PROSITE" id="PS50011">
    <property type="entry name" value="PROTEIN_KINASE_DOM"/>
    <property type="match status" value="1"/>
</dbReference>
<dbReference type="InterPro" id="IPR051681">
    <property type="entry name" value="Ser/Thr_Kinases-Pseudokinases"/>
</dbReference>
<evidence type="ECO:0000256" key="2">
    <source>
        <dbReference type="ARBA" id="ARBA00022679"/>
    </source>
</evidence>
<evidence type="ECO:0000313" key="11">
    <source>
        <dbReference type="EMBL" id="KAG9440917.1"/>
    </source>
</evidence>
<dbReference type="InterPro" id="IPR011009">
    <property type="entry name" value="Kinase-like_dom_sf"/>
</dbReference>
<evidence type="ECO:0000259" key="10">
    <source>
        <dbReference type="PROSITE" id="PS50011"/>
    </source>
</evidence>
<dbReference type="InterPro" id="IPR008271">
    <property type="entry name" value="Ser/Thr_kinase_AS"/>
</dbReference>
<dbReference type="AlphaFoldDB" id="A0AAV7DWD8"/>
<keyword evidence="5 8" id="KW-0067">ATP-binding</keyword>
<sequence length="392" mass="43972">MADRRVSGSETFVNLSDVNAEEGRGILGEGVEEVDDQGMIVTDDEEETIEDKWFINPDFILLGPKIGEGGHAKVYEGIYDSASVAVKIMQPGSTEEEHAKRRKRFMREVKMLSRVQHENLVKLIGVCKEPTVIVTELLRGGSLKRFLRGMRPNRLDLQLSVHFALDISRGMDFLHANGIIHRDLKPDNLLLTDDKKNLKLADFGLAREETVTEMMTAETGTYRWMAPELYSTVTLKDRKHYTHKVDIYSFAIVLWELITNRTPFEGMSNLQAAYASAFKKSRPPLDSIPNDLSTILDRCWAEDPLMRPEFWEITGMLSSFLATLQVSSSVRSTQTTPPSIFEMGQCSASNSYPLAADSPGTRHLMGGRSGGEEDVDRNSKSSIFGCFNNCFS</sequence>
<dbReference type="PANTHER" id="PTHR44329">
    <property type="entry name" value="SERINE/THREONINE-PROTEIN KINASE TNNI3K-RELATED"/>
    <property type="match status" value="1"/>
</dbReference>
<keyword evidence="2" id="KW-0808">Transferase</keyword>
<keyword evidence="3 8" id="KW-0547">Nucleotide-binding</keyword>
<comment type="catalytic activity">
    <reaction evidence="6">
        <text>L-threonyl-[protein] + ATP = O-phospho-L-threonyl-[protein] + ADP + H(+)</text>
        <dbReference type="Rhea" id="RHEA:46608"/>
        <dbReference type="Rhea" id="RHEA-COMP:11060"/>
        <dbReference type="Rhea" id="RHEA-COMP:11605"/>
        <dbReference type="ChEBI" id="CHEBI:15378"/>
        <dbReference type="ChEBI" id="CHEBI:30013"/>
        <dbReference type="ChEBI" id="CHEBI:30616"/>
        <dbReference type="ChEBI" id="CHEBI:61977"/>
        <dbReference type="ChEBI" id="CHEBI:456216"/>
        <dbReference type="EC" id="2.7.11.1"/>
    </reaction>
</comment>
<evidence type="ECO:0000256" key="9">
    <source>
        <dbReference type="RuleBase" id="RU000304"/>
    </source>
</evidence>
<dbReference type="Pfam" id="PF07714">
    <property type="entry name" value="PK_Tyr_Ser-Thr"/>
    <property type="match status" value="1"/>
</dbReference>
<dbReference type="InterPro" id="IPR001245">
    <property type="entry name" value="Ser-Thr/Tyr_kinase_cat_dom"/>
</dbReference>
<dbReference type="PROSITE" id="PS00108">
    <property type="entry name" value="PROTEIN_KINASE_ST"/>
    <property type="match status" value="1"/>
</dbReference>
<keyword evidence="4" id="KW-0418">Kinase</keyword>
<dbReference type="GO" id="GO:0005524">
    <property type="term" value="F:ATP binding"/>
    <property type="evidence" value="ECO:0007669"/>
    <property type="project" value="UniProtKB-UniRule"/>
</dbReference>
<proteinExistence type="inferred from homology"/>
<evidence type="ECO:0000256" key="6">
    <source>
        <dbReference type="ARBA" id="ARBA00047899"/>
    </source>
</evidence>
<dbReference type="Gene3D" id="1.10.510.10">
    <property type="entry name" value="Transferase(Phosphotransferase) domain 1"/>
    <property type="match status" value="1"/>
</dbReference>
<dbReference type="SMART" id="SM00220">
    <property type="entry name" value="S_TKc"/>
    <property type="match status" value="1"/>
</dbReference>
<accession>A0AAV7DWD8</accession>
<feature type="binding site" evidence="8">
    <location>
        <position position="87"/>
    </location>
    <ligand>
        <name>ATP</name>
        <dbReference type="ChEBI" id="CHEBI:30616"/>
    </ligand>
</feature>
<protein>
    <recommendedName>
        <fullName evidence="10">Protein kinase domain-containing protein</fullName>
    </recommendedName>
</protein>
<dbReference type="PRINTS" id="PR00109">
    <property type="entry name" value="TYRKINASE"/>
</dbReference>
<evidence type="ECO:0000313" key="12">
    <source>
        <dbReference type="Proteomes" id="UP000825729"/>
    </source>
</evidence>
<dbReference type="InterPro" id="IPR000719">
    <property type="entry name" value="Prot_kinase_dom"/>
</dbReference>